<evidence type="ECO:0000256" key="1">
    <source>
        <dbReference type="SAM" id="MobiDB-lite"/>
    </source>
</evidence>
<dbReference type="Proteomes" id="UP001289374">
    <property type="component" value="Unassembled WGS sequence"/>
</dbReference>
<feature type="region of interest" description="Disordered" evidence="1">
    <location>
        <begin position="1"/>
        <end position="25"/>
    </location>
</feature>
<comment type="caution">
    <text evidence="2">The sequence shown here is derived from an EMBL/GenBank/DDBJ whole genome shotgun (WGS) entry which is preliminary data.</text>
</comment>
<evidence type="ECO:0000313" key="3">
    <source>
        <dbReference type="Proteomes" id="UP001289374"/>
    </source>
</evidence>
<keyword evidence="3" id="KW-1185">Reference proteome</keyword>
<gene>
    <name evidence="2" type="ORF">Sango_2646400</name>
</gene>
<dbReference type="EMBL" id="JACGWL010000016">
    <property type="protein sequence ID" value="KAK4385224.1"/>
    <property type="molecule type" value="Genomic_DNA"/>
</dbReference>
<dbReference type="AlphaFoldDB" id="A0AAE1W1Z6"/>
<reference evidence="2" key="1">
    <citation type="submission" date="2020-06" db="EMBL/GenBank/DDBJ databases">
        <authorList>
            <person name="Li T."/>
            <person name="Hu X."/>
            <person name="Zhang T."/>
            <person name="Song X."/>
            <person name="Zhang H."/>
            <person name="Dai N."/>
            <person name="Sheng W."/>
            <person name="Hou X."/>
            <person name="Wei L."/>
        </authorList>
    </citation>
    <scope>NUCLEOTIDE SEQUENCE</scope>
    <source>
        <strain evidence="2">K16</strain>
        <tissue evidence="2">Leaf</tissue>
    </source>
</reference>
<feature type="region of interest" description="Disordered" evidence="1">
    <location>
        <begin position="61"/>
        <end position="105"/>
    </location>
</feature>
<accession>A0AAE1W1Z6</accession>
<organism evidence="2 3">
    <name type="scientific">Sesamum angolense</name>
    <dbReference type="NCBI Taxonomy" id="2727404"/>
    <lineage>
        <taxon>Eukaryota</taxon>
        <taxon>Viridiplantae</taxon>
        <taxon>Streptophyta</taxon>
        <taxon>Embryophyta</taxon>
        <taxon>Tracheophyta</taxon>
        <taxon>Spermatophyta</taxon>
        <taxon>Magnoliopsida</taxon>
        <taxon>eudicotyledons</taxon>
        <taxon>Gunneridae</taxon>
        <taxon>Pentapetalae</taxon>
        <taxon>asterids</taxon>
        <taxon>lamiids</taxon>
        <taxon>Lamiales</taxon>
        <taxon>Pedaliaceae</taxon>
        <taxon>Sesamum</taxon>
    </lineage>
</organism>
<dbReference type="CDD" id="cd00084">
    <property type="entry name" value="HMG-box_SF"/>
    <property type="match status" value="1"/>
</dbReference>
<dbReference type="SUPFAM" id="SSF47095">
    <property type="entry name" value="HMG-box"/>
    <property type="match status" value="1"/>
</dbReference>
<evidence type="ECO:0000313" key="2">
    <source>
        <dbReference type="EMBL" id="KAK4385224.1"/>
    </source>
</evidence>
<sequence length="288" mass="31896">MANGNVDSNHVIDVPPMPSPPTQSPPVPLHLCGFLTGDTVQVQGDTGELQFSLQFNVHKKEHPPGDLFSSPDASISEVGRDSVQPSPSSSYLTPTSTREDHGRNADINAVTVSEEAWSRGEIVTRLRSGVLSPVKYYHTGSYGASRSSLVSKKRSKASQSRGKGDNVFEKMLKRRSSPLRPCNSYAFFLMANWAVVKRSSFVETSKKLSKKWYKLPPRVLNILHPPLVLSHQSSCPIAKSTDHLMIYSIVIGYEDLALKDNARNRRHCLLLKNDIEQETTSVLLPDTE</sequence>
<feature type="compositionally biased region" description="Pro residues" evidence="1">
    <location>
        <begin position="15"/>
        <end position="25"/>
    </location>
</feature>
<proteinExistence type="predicted"/>
<feature type="compositionally biased region" description="Low complexity" evidence="1">
    <location>
        <begin position="85"/>
        <end position="96"/>
    </location>
</feature>
<protein>
    <submittedName>
        <fullName evidence="2">Uncharacterized protein</fullName>
    </submittedName>
</protein>
<name>A0AAE1W1Z6_9LAMI</name>
<dbReference type="InterPro" id="IPR036910">
    <property type="entry name" value="HMG_box_dom_sf"/>
</dbReference>
<reference evidence="2" key="2">
    <citation type="journal article" date="2024" name="Plant">
        <title>Genomic evolution and insights into agronomic trait innovations of Sesamum species.</title>
        <authorList>
            <person name="Miao H."/>
            <person name="Wang L."/>
            <person name="Qu L."/>
            <person name="Liu H."/>
            <person name="Sun Y."/>
            <person name="Le M."/>
            <person name="Wang Q."/>
            <person name="Wei S."/>
            <person name="Zheng Y."/>
            <person name="Lin W."/>
            <person name="Duan Y."/>
            <person name="Cao H."/>
            <person name="Xiong S."/>
            <person name="Wang X."/>
            <person name="Wei L."/>
            <person name="Li C."/>
            <person name="Ma Q."/>
            <person name="Ju M."/>
            <person name="Zhao R."/>
            <person name="Li G."/>
            <person name="Mu C."/>
            <person name="Tian Q."/>
            <person name="Mei H."/>
            <person name="Zhang T."/>
            <person name="Gao T."/>
            <person name="Zhang H."/>
        </authorList>
    </citation>
    <scope>NUCLEOTIDE SEQUENCE</scope>
    <source>
        <strain evidence="2">K16</strain>
    </source>
</reference>